<accession>A0AA37MSC4</accession>
<feature type="region of interest" description="Disordered" evidence="1">
    <location>
        <begin position="378"/>
        <end position="398"/>
    </location>
</feature>
<dbReference type="InterPro" id="IPR006597">
    <property type="entry name" value="Sel1-like"/>
</dbReference>
<dbReference type="PANTHER" id="PTHR11102">
    <property type="entry name" value="SEL-1-LIKE PROTEIN"/>
    <property type="match status" value="1"/>
</dbReference>
<sequence length="586" mass="65693">MEKAHEAESNCQESGKSAKGLFASIRGSSFDDLNARMTMKHPRRLLVFIFFAICLLGLSAWVGCTTPLFNRMTARLSDFPRYTKLPLFDPHRQTFTCVYQDQHIPPVDPQAELWYEQALELNDPNVWFEKRNWNRIYQLYVQAAERNHWKAMLNLASLILSGYPIPEHDPELAIRWVEKAMKLGVADAWDRMGTYHQNGLIKGSDATSAYAFLQKAADMGSPAALTFLGDKLGGTYDDPEGDFWGNRPIALQMLKCAMAQGYGEAAYELSFYQADANTPEAKALALRTLQEGTKLGSANCAKSLGSEFDGFDLTDGTNLIGYVDKERHDRYRVLADALEFWQGRLKLPNLDKVLPLPPAPLPKWNGDKQTLIDAAKAVTPPPKPARTSLHSGREAVPEGHAVPSLTKDARSISGDQRVPRTGYWLALHRDMSTSAETRPIAVASAYPQHYEAGEPFELPRGERIASRDVRWHYLGEAYKLATQPHEILEMRVKAGKVRQLTDEPRSLQCSGEKRCAQTGIWEARVAADHPLAALFNRWDRQAFVETGHAFPDVRQQHLDVAAGEVRWTYLGSPNTLRVPGVFDISL</sequence>
<gene>
    <name evidence="4" type="ORF">CBA19CS42_33865</name>
</gene>
<dbReference type="Pfam" id="PF19933">
    <property type="entry name" value="DUF6396"/>
    <property type="match status" value="1"/>
</dbReference>
<dbReference type="InterPro" id="IPR011990">
    <property type="entry name" value="TPR-like_helical_dom_sf"/>
</dbReference>
<dbReference type="Pfam" id="PF08238">
    <property type="entry name" value="Sel1"/>
    <property type="match status" value="3"/>
</dbReference>
<organism evidence="4 5">
    <name type="scientific">Caballeronia novacaledonica</name>
    <dbReference type="NCBI Taxonomy" id="1544861"/>
    <lineage>
        <taxon>Bacteria</taxon>
        <taxon>Pseudomonadati</taxon>
        <taxon>Pseudomonadota</taxon>
        <taxon>Betaproteobacteria</taxon>
        <taxon>Burkholderiales</taxon>
        <taxon>Burkholderiaceae</taxon>
        <taxon>Caballeronia</taxon>
    </lineage>
</organism>
<reference evidence="4" key="1">
    <citation type="submission" date="2022-09" db="EMBL/GenBank/DDBJ databases">
        <title>Isolation and characterization of 3-chlorobenzoate degrading bacteria from soils in Shizuoka.</title>
        <authorList>
            <person name="Ifat A."/>
            <person name="Ogawa N."/>
            <person name="Kimbara K."/>
            <person name="Moriuchi R."/>
            <person name="Dohra H."/>
            <person name="Shintani M."/>
        </authorList>
    </citation>
    <scope>NUCLEOTIDE SEQUENCE</scope>
    <source>
        <strain evidence="4">19CS4-2</strain>
    </source>
</reference>
<feature type="transmembrane region" description="Helical" evidence="2">
    <location>
        <begin position="45"/>
        <end position="63"/>
    </location>
</feature>
<keyword evidence="2" id="KW-0812">Transmembrane</keyword>
<evidence type="ECO:0000313" key="4">
    <source>
        <dbReference type="EMBL" id="GJH29611.1"/>
    </source>
</evidence>
<evidence type="ECO:0000259" key="3">
    <source>
        <dbReference type="Pfam" id="PF19933"/>
    </source>
</evidence>
<keyword evidence="2" id="KW-0472">Membrane</keyword>
<dbReference type="InterPro" id="IPR050767">
    <property type="entry name" value="Sel1_AlgK"/>
</dbReference>
<dbReference type="InterPro" id="IPR045653">
    <property type="entry name" value="DUF6396"/>
</dbReference>
<proteinExistence type="predicted"/>
<name>A0AA37MSC4_9BURK</name>
<dbReference type="EMBL" id="BPUS01000024">
    <property type="protein sequence ID" value="GJH29611.1"/>
    <property type="molecule type" value="Genomic_DNA"/>
</dbReference>
<dbReference type="SMART" id="SM00671">
    <property type="entry name" value="SEL1"/>
    <property type="match status" value="2"/>
</dbReference>
<protein>
    <submittedName>
        <fullName evidence="4">Sel1 repeat family protein</fullName>
    </submittedName>
</protein>
<dbReference type="SUPFAM" id="SSF81901">
    <property type="entry name" value="HCP-like"/>
    <property type="match status" value="1"/>
</dbReference>
<dbReference type="Gene3D" id="1.25.40.10">
    <property type="entry name" value="Tetratricopeptide repeat domain"/>
    <property type="match status" value="1"/>
</dbReference>
<evidence type="ECO:0000256" key="1">
    <source>
        <dbReference type="SAM" id="MobiDB-lite"/>
    </source>
</evidence>
<evidence type="ECO:0000313" key="5">
    <source>
        <dbReference type="Proteomes" id="UP001055111"/>
    </source>
</evidence>
<comment type="caution">
    <text evidence="4">The sequence shown here is derived from an EMBL/GenBank/DDBJ whole genome shotgun (WGS) entry which is preliminary data.</text>
</comment>
<feature type="domain" description="DUF6396" evidence="3">
    <location>
        <begin position="301"/>
        <end position="387"/>
    </location>
</feature>
<evidence type="ECO:0000256" key="2">
    <source>
        <dbReference type="SAM" id="Phobius"/>
    </source>
</evidence>
<keyword evidence="2" id="KW-1133">Transmembrane helix</keyword>
<dbReference type="Proteomes" id="UP001055111">
    <property type="component" value="Unassembled WGS sequence"/>
</dbReference>
<dbReference type="PANTHER" id="PTHR11102:SF160">
    <property type="entry name" value="ERAD-ASSOCIATED E3 UBIQUITIN-PROTEIN LIGASE COMPONENT HRD3"/>
    <property type="match status" value="1"/>
</dbReference>
<dbReference type="AlphaFoldDB" id="A0AA37MSC4"/>